<dbReference type="AlphaFoldDB" id="A0ABD3RX90"/>
<dbReference type="SUPFAM" id="SSF53335">
    <property type="entry name" value="S-adenosyl-L-methionine-dependent methyltransferases"/>
    <property type="match status" value="1"/>
</dbReference>
<evidence type="ECO:0008006" key="4">
    <source>
        <dbReference type="Google" id="ProtNLM"/>
    </source>
</evidence>
<feature type="compositionally biased region" description="Low complexity" evidence="1">
    <location>
        <begin position="69"/>
        <end position="87"/>
    </location>
</feature>
<dbReference type="Proteomes" id="UP001530377">
    <property type="component" value="Unassembled WGS sequence"/>
</dbReference>
<proteinExistence type="predicted"/>
<name>A0ABD3RX90_9STRA</name>
<reference evidence="2 3" key="1">
    <citation type="submission" date="2024-10" db="EMBL/GenBank/DDBJ databases">
        <title>Updated reference genomes for cyclostephanoid diatoms.</title>
        <authorList>
            <person name="Roberts W.R."/>
            <person name="Alverson A.J."/>
        </authorList>
    </citation>
    <scope>NUCLEOTIDE SEQUENCE [LARGE SCALE GENOMIC DNA]</scope>
    <source>
        <strain evidence="2 3">AJA228-03</strain>
    </source>
</reference>
<organism evidence="2 3">
    <name type="scientific">Cyclostephanos tholiformis</name>
    <dbReference type="NCBI Taxonomy" id="382380"/>
    <lineage>
        <taxon>Eukaryota</taxon>
        <taxon>Sar</taxon>
        <taxon>Stramenopiles</taxon>
        <taxon>Ochrophyta</taxon>
        <taxon>Bacillariophyta</taxon>
        <taxon>Coscinodiscophyceae</taxon>
        <taxon>Thalassiosirophycidae</taxon>
        <taxon>Stephanodiscales</taxon>
        <taxon>Stephanodiscaceae</taxon>
        <taxon>Cyclostephanos</taxon>
    </lineage>
</organism>
<feature type="compositionally biased region" description="Basic and acidic residues" evidence="1">
    <location>
        <begin position="88"/>
        <end position="105"/>
    </location>
</feature>
<accession>A0ABD3RX90</accession>
<evidence type="ECO:0000313" key="3">
    <source>
        <dbReference type="Proteomes" id="UP001530377"/>
    </source>
</evidence>
<protein>
    <recommendedName>
        <fullName evidence="4">Methyltransferase type 11 domain-containing protein</fullName>
    </recommendedName>
</protein>
<comment type="caution">
    <text evidence="2">The sequence shown here is derived from an EMBL/GenBank/DDBJ whole genome shotgun (WGS) entry which is preliminary data.</text>
</comment>
<feature type="region of interest" description="Disordered" evidence="1">
    <location>
        <begin position="227"/>
        <end position="249"/>
    </location>
</feature>
<feature type="compositionally biased region" description="Basic residues" evidence="1">
    <location>
        <begin position="106"/>
        <end position="120"/>
    </location>
</feature>
<feature type="region of interest" description="Disordered" evidence="1">
    <location>
        <begin position="28"/>
        <end position="120"/>
    </location>
</feature>
<sequence length="427" mass="46508">MMAGGSRRTAAILLFLASPRMRGVRSLLLSSSSTPPDVVVSGGAGRMMMVGRSPNRLPPGVGDLPRRPSSSSSSSSSLSITYMSSMRSCEKDDPSLRSSRSSERGLHRRRLPRRRASTCRCRHADDRRSFLRRSIAMTTTTTTTTVASLLSSHIPIASALTSTTSDSTASASVSDGIPPTRSGAFHSAAYGIEEYTNSIVASRDTNVSPREVYDTIASEYLRGAAAAASSSSSSSRPRPRRVGTPRALDVGAGAGVSTEVLYDMGYHRIDAVDWSSTAWDRYVVNDPSGRCPDTVKFHPMDDERYLENWREASSRRRDPARDDIDRDDGDDDCVDSDKDDGMVYDAVVFNFAVNKSKALRFATELLDKEHGRLLAPINSYDDYWLSQTYTVMDGYGKVLWSAVDVGAWSVLFQPDVTQDTVSGSASL</sequence>
<gene>
    <name evidence="2" type="ORF">ACHAXA_005118</name>
</gene>
<dbReference type="EMBL" id="JALLPB020000129">
    <property type="protein sequence ID" value="KAL3816840.1"/>
    <property type="molecule type" value="Genomic_DNA"/>
</dbReference>
<evidence type="ECO:0000313" key="2">
    <source>
        <dbReference type="EMBL" id="KAL3816840.1"/>
    </source>
</evidence>
<keyword evidence="3" id="KW-1185">Reference proteome</keyword>
<dbReference type="InterPro" id="IPR029063">
    <property type="entry name" value="SAM-dependent_MTases_sf"/>
</dbReference>
<evidence type="ECO:0000256" key="1">
    <source>
        <dbReference type="SAM" id="MobiDB-lite"/>
    </source>
</evidence>